<dbReference type="Gene3D" id="1.25.10.10">
    <property type="entry name" value="Leucine-rich Repeat Variant"/>
    <property type="match status" value="1"/>
</dbReference>
<dbReference type="Pfam" id="PF25598">
    <property type="entry name" value="ARM_PUB"/>
    <property type="match status" value="1"/>
</dbReference>
<name>A0A830D3A6_9LAMI</name>
<dbReference type="Proteomes" id="UP000653305">
    <property type="component" value="Unassembled WGS sequence"/>
</dbReference>
<comment type="pathway">
    <text evidence="2">Protein modification; protein ubiquitination.</text>
</comment>
<organism evidence="4 5">
    <name type="scientific">Phtheirospermum japonicum</name>
    <dbReference type="NCBI Taxonomy" id="374723"/>
    <lineage>
        <taxon>Eukaryota</taxon>
        <taxon>Viridiplantae</taxon>
        <taxon>Streptophyta</taxon>
        <taxon>Embryophyta</taxon>
        <taxon>Tracheophyta</taxon>
        <taxon>Spermatophyta</taxon>
        <taxon>Magnoliopsida</taxon>
        <taxon>eudicotyledons</taxon>
        <taxon>Gunneridae</taxon>
        <taxon>Pentapetalae</taxon>
        <taxon>asterids</taxon>
        <taxon>lamiids</taxon>
        <taxon>Lamiales</taxon>
        <taxon>Orobanchaceae</taxon>
        <taxon>Orobanchaceae incertae sedis</taxon>
        <taxon>Phtheirospermum</taxon>
    </lineage>
</organism>
<dbReference type="OrthoDB" id="10064100at2759"/>
<dbReference type="PANTHER" id="PTHR22849">
    <property type="entry name" value="WDSAM1 PROTEIN"/>
    <property type="match status" value="1"/>
</dbReference>
<comment type="catalytic activity">
    <reaction evidence="2">
        <text>S-ubiquitinyl-[E2 ubiquitin-conjugating enzyme]-L-cysteine + [acceptor protein]-L-lysine = [E2 ubiquitin-conjugating enzyme]-L-cysteine + N(6)-ubiquitinyl-[acceptor protein]-L-lysine.</text>
        <dbReference type="EC" id="2.3.2.27"/>
    </reaction>
</comment>
<evidence type="ECO:0000259" key="3">
    <source>
        <dbReference type="PROSITE" id="PS51698"/>
    </source>
</evidence>
<proteinExistence type="predicted"/>
<dbReference type="GO" id="GO:0061630">
    <property type="term" value="F:ubiquitin protein ligase activity"/>
    <property type="evidence" value="ECO:0007669"/>
    <property type="project" value="UniProtKB-UniRule"/>
</dbReference>
<dbReference type="GO" id="GO:0016567">
    <property type="term" value="P:protein ubiquitination"/>
    <property type="evidence" value="ECO:0007669"/>
    <property type="project" value="UniProtKB-UniRule"/>
</dbReference>
<comment type="function">
    <text evidence="2">Functions as an E3 ubiquitin ligase.</text>
</comment>
<dbReference type="SUPFAM" id="SSF48371">
    <property type="entry name" value="ARM repeat"/>
    <property type="match status" value="1"/>
</dbReference>
<dbReference type="InterPro" id="IPR011989">
    <property type="entry name" value="ARM-like"/>
</dbReference>
<comment type="caution">
    <text evidence="4">The sequence shown here is derived from an EMBL/GenBank/DDBJ whole genome shotgun (WGS) entry which is preliminary data.</text>
</comment>
<dbReference type="EMBL" id="BMAC01001258">
    <property type="protein sequence ID" value="GFQ06531.1"/>
    <property type="molecule type" value="Genomic_DNA"/>
</dbReference>
<dbReference type="PROSITE" id="PS51698">
    <property type="entry name" value="U_BOX"/>
    <property type="match status" value="1"/>
</dbReference>
<dbReference type="AlphaFoldDB" id="A0A830D3A6"/>
<gene>
    <name evidence="4" type="ORF">PHJA_002797100</name>
</gene>
<dbReference type="InterPro" id="IPR016024">
    <property type="entry name" value="ARM-type_fold"/>
</dbReference>
<dbReference type="SUPFAM" id="SSF57850">
    <property type="entry name" value="RING/U-box"/>
    <property type="match status" value="1"/>
</dbReference>
<dbReference type="InterPro" id="IPR045185">
    <property type="entry name" value="PUB22/23/24-like"/>
</dbReference>
<keyword evidence="1 2" id="KW-0833">Ubl conjugation pathway</keyword>
<accession>A0A830D3A6</accession>
<dbReference type="EC" id="2.3.2.27" evidence="2"/>
<evidence type="ECO:0000256" key="2">
    <source>
        <dbReference type="RuleBase" id="RU369093"/>
    </source>
</evidence>
<sequence>MCPITKQALTDPNLTPNHTPQRLIQAWCTLNPLDKIPTPKPPVEKFQIIKILKEAQKSPRSRVGCLQLLRSIAGRDKSSKSRLQAAGAVEFLLSVVRKNDDVISRDVALSVLLEMELSDSDLKAFFGSGHNGGDVLEPLIQVLENGDCKNRAQTILLLKEINKGKKMRRAKMTFLLHLTFKNKCKMIRK</sequence>
<protein>
    <recommendedName>
        <fullName evidence="2 3">U-box domain-containing protein</fullName>
        <ecNumber evidence="2">2.3.2.27</ecNumber>
    </recommendedName>
    <alternativeName>
        <fullName evidence="2">RING-type E3 ubiquitin transferase PUB</fullName>
    </alternativeName>
</protein>
<dbReference type="PANTHER" id="PTHR22849:SF11">
    <property type="entry name" value="U-BOX DOMAIN-CONTAINING PROTEIN"/>
    <property type="match status" value="1"/>
</dbReference>
<reference evidence="4" key="1">
    <citation type="submission" date="2020-07" db="EMBL/GenBank/DDBJ databases">
        <title>Ethylene signaling mediates host invasion by parasitic plants.</title>
        <authorList>
            <person name="Yoshida S."/>
        </authorList>
    </citation>
    <scope>NUCLEOTIDE SEQUENCE</scope>
    <source>
        <strain evidence="4">Okayama</strain>
    </source>
</reference>
<evidence type="ECO:0000313" key="4">
    <source>
        <dbReference type="EMBL" id="GFQ06531.1"/>
    </source>
</evidence>
<feature type="domain" description="U-box" evidence="3">
    <location>
        <begin position="1"/>
        <end position="34"/>
    </location>
</feature>
<keyword evidence="2" id="KW-0808">Transferase</keyword>
<dbReference type="InterPro" id="IPR058678">
    <property type="entry name" value="ARM_PUB"/>
</dbReference>
<evidence type="ECO:0000256" key="1">
    <source>
        <dbReference type="ARBA" id="ARBA00022786"/>
    </source>
</evidence>
<dbReference type="InterPro" id="IPR003613">
    <property type="entry name" value="Ubox_domain"/>
</dbReference>
<evidence type="ECO:0000313" key="5">
    <source>
        <dbReference type="Proteomes" id="UP000653305"/>
    </source>
</evidence>
<keyword evidence="5" id="KW-1185">Reference proteome</keyword>